<feature type="transmembrane region" description="Helical" evidence="10">
    <location>
        <begin position="167"/>
        <end position="189"/>
    </location>
</feature>
<dbReference type="PROSITE" id="PS50929">
    <property type="entry name" value="ABC_TM1F"/>
    <property type="match status" value="2"/>
</dbReference>
<dbReference type="PANTHER" id="PTHR24223:SF443">
    <property type="entry name" value="MULTIDRUG-RESISTANCE LIKE PROTEIN 1, ISOFORM I"/>
    <property type="match status" value="1"/>
</dbReference>
<feature type="domain" description="ABC transporter" evidence="11">
    <location>
        <begin position="1076"/>
        <end position="1310"/>
    </location>
</feature>
<feature type="domain" description="ABC transmembrane type-1" evidence="12">
    <location>
        <begin position="760"/>
        <end position="1037"/>
    </location>
</feature>
<dbReference type="Pfam" id="PF00005">
    <property type="entry name" value="ABC_tran"/>
    <property type="match status" value="2"/>
</dbReference>
<keyword evidence="8 10" id="KW-0472">Membrane</keyword>
<sequence>MGTSSKAPGASDSTAEGPESLSSKTVVNKATSDPVTNSSEAAPWASASLVSRFLFLWITPIVRKGWKAPLQTSDLWSNLGPSMDAETLADAFDIELQKEFGKRKEGDKKGLAVRRAMWTLYSWSVLAGFLNLSCNIVLTFSPLVTKAIIKFAQRRYSGDPDATLGEGFSLVIALFLLQLFAGIVMPNFVNVTQTVGLKVRTALSALIYRKSLRLSAAARRDFSSGRVISMVAVDCARIELFLMFANVCWTSPFNISLMLGFLFSQIGWSAIVGVGVLLLIIPLQALIYRTMTKVRESVAPLTDSRVKITTEILSGIRIIKFFAWEVPFLERIEAIRNSEMALVLKRSIFTSLGQTVASVTPMVAASLSFVVYSTHSELDAATVFSALSWFSMLQGPLSFYPQLINSWADFHVAISRIEDFLCAPELDEQSPITDDPVYAIRVRNADFVWESTEDVVEEEEFVASEVLQLSAIGKKTKLSGLRNVNLNIKRGSFVAIVGAVGSGKSSLLNAILGEMKRLKGEVLFSGTTGYAPQSAWIQNATLKENILFGQPYDEDRYKSTIRTCCLEPDLRALPQGDQTAIGERGINLSGGQKQRVNLARLVYSDPDIVLMDDPLSAVDAHVGRALYSNCFQNTLRSKTRILVTHQVHLLSSEIDHVILMKDGVIVEQGSFDELVSVPGGQFAQMMSSFGNKEEESIKEEEGEKKIDVEEPKTVVAEKGVVVAPVTGGAGMAIEERETGAVAPHVWWSYIEAMGGYSFLIMAATVILLMQGSALTSNLWLSWWASGKYNSSLNTANYMGIYIGLGVLNVIGTLCFGLTFAFGATKAARKLQHEALKRVLRAPTKFFDTNPLGRIVNRFSKDQDVVDNTLLASFAQCVNNFGQAVTIFALIIASTPLFAAPLVPTLIIYYYIQKIYRSTARELKRIDSISRSPLYASFGETLTGLPTIRAYRQEARFKTQNMTTTNSNNTPYFILFQTQTWFSFRLGIISSILVFFAAAFGVLGSSWLSPAILGLSLNYALQVTNVLTFGIRQFTDLEVAMNSVERMDHYARNVENEADAIIPDNRPPLGWPRRGTIEFKDLEMRYSPDLPLVVKGVSFEIKDSEKVGIVGRTGSGKSSLLQSLFRVVEPTAGQILIDGVDICTIGLTDLRSGLAIIPQDPILFTGTFRTNLDPFKQHEDSELWDALDRAGLKSKVAEGLNGLEGKVDDGGENLSVGQRQLLCLARAMLKKPKILIMDEATANVDFSTDQFIQKALREHFTGTTLLTIAHRLNTLIDYDRILVLDAGVVAEYASPRELLMNQDSKFYGMVLETGASNLALLKGMVL</sequence>
<dbReference type="PROSITE" id="PS50893">
    <property type="entry name" value="ABC_TRANSPORTER_2"/>
    <property type="match status" value="2"/>
</dbReference>
<evidence type="ECO:0000259" key="12">
    <source>
        <dbReference type="PROSITE" id="PS50929"/>
    </source>
</evidence>
<dbReference type="InterPro" id="IPR011527">
    <property type="entry name" value="ABC1_TM_dom"/>
</dbReference>
<feature type="transmembrane region" description="Helical" evidence="10">
    <location>
        <begin position="240"/>
        <end position="262"/>
    </location>
</feature>
<dbReference type="STRING" id="329046.A0A1Y2BR53"/>
<dbReference type="Gene3D" id="1.20.1560.10">
    <property type="entry name" value="ABC transporter type 1, transmembrane domain"/>
    <property type="match status" value="2"/>
</dbReference>
<dbReference type="PANTHER" id="PTHR24223">
    <property type="entry name" value="ATP-BINDING CASSETTE SUB-FAMILY C"/>
    <property type="match status" value="1"/>
</dbReference>
<keyword evidence="14" id="KW-1185">Reference proteome</keyword>
<dbReference type="FunFam" id="3.40.50.300:FF:000997">
    <property type="entry name" value="Multidrug resistance-associated protein 1"/>
    <property type="match status" value="1"/>
</dbReference>
<name>A0A1Y2BR53_9FUNG</name>
<evidence type="ECO:0000256" key="7">
    <source>
        <dbReference type="ARBA" id="ARBA00022989"/>
    </source>
</evidence>
<feature type="transmembrane region" description="Helical" evidence="10">
    <location>
        <begin position="985"/>
        <end position="1007"/>
    </location>
</feature>
<feature type="transmembrane region" description="Helical" evidence="10">
    <location>
        <begin position="268"/>
        <end position="288"/>
    </location>
</feature>
<dbReference type="InterPro" id="IPR027417">
    <property type="entry name" value="P-loop_NTPase"/>
</dbReference>
<keyword evidence="4" id="KW-0677">Repeat</keyword>
<evidence type="ECO:0000256" key="3">
    <source>
        <dbReference type="ARBA" id="ARBA00022692"/>
    </source>
</evidence>
<keyword evidence="6" id="KW-0067">ATP-binding</keyword>
<feature type="domain" description="ABC transmembrane type-1" evidence="12">
    <location>
        <begin position="125"/>
        <end position="409"/>
    </location>
</feature>
<feature type="domain" description="ABC transporter" evidence="11">
    <location>
        <begin position="456"/>
        <end position="687"/>
    </location>
</feature>
<dbReference type="Gene3D" id="3.40.50.300">
    <property type="entry name" value="P-loop containing nucleotide triphosphate hydrolases"/>
    <property type="match status" value="2"/>
</dbReference>
<gene>
    <name evidence="13" type="ORF">BCR33DRAFT_854964</name>
</gene>
<dbReference type="GO" id="GO:0005524">
    <property type="term" value="F:ATP binding"/>
    <property type="evidence" value="ECO:0007669"/>
    <property type="project" value="UniProtKB-KW"/>
</dbReference>
<comment type="subcellular location">
    <subcellularLocation>
        <location evidence="1">Vacuole membrane</location>
        <topology evidence="1">Multi-pass membrane protein</topology>
    </subcellularLocation>
</comment>
<dbReference type="EMBL" id="MCGO01000052">
    <property type="protein sequence ID" value="ORY37107.1"/>
    <property type="molecule type" value="Genomic_DNA"/>
</dbReference>
<keyword evidence="7 10" id="KW-1133">Transmembrane helix</keyword>
<feature type="transmembrane region" description="Helical" evidence="10">
    <location>
        <begin position="118"/>
        <end position="138"/>
    </location>
</feature>
<evidence type="ECO:0000256" key="8">
    <source>
        <dbReference type="ARBA" id="ARBA00023136"/>
    </source>
</evidence>
<dbReference type="OrthoDB" id="6500128at2759"/>
<feature type="transmembrane region" description="Helical" evidence="10">
    <location>
        <begin position="800"/>
        <end position="821"/>
    </location>
</feature>
<dbReference type="PROSITE" id="PS00211">
    <property type="entry name" value="ABC_TRANSPORTER_1"/>
    <property type="match status" value="2"/>
</dbReference>
<evidence type="ECO:0000256" key="10">
    <source>
        <dbReference type="SAM" id="Phobius"/>
    </source>
</evidence>
<dbReference type="InterPro" id="IPR036640">
    <property type="entry name" value="ABC1_TM_sf"/>
</dbReference>
<evidence type="ECO:0000256" key="2">
    <source>
        <dbReference type="ARBA" id="ARBA00022448"/>
    </source>
</evidence>
<evidence type="ECO:0000256" key="4">
    <source>
        <dbReference type="ARBA" id="ARBA00022737"/>
    </source>
</evidence>
<evidence type="ECO:0000313" key="14">
    <source>
        <dbReference type="Proteomes" id="UP000193642"/>
    </source>
</evidence>
<dbReference type="FunFam" id="1.20.1560.10:FF:000006">
    <property type="entry name" value="ATP-binding cassette, sub-family C (CFTR/MRP), member 9"/>
    <property type="match status" value="1"/>
</dbReference>
<keyword evidence="13" id="KW-0378">Hydrolase</keyword>
<dbReference type="SUPFAM" id="SSF52540">
    <property type="entry name" value="P-loop containing nucleoside triphosphate hydrolases"/>
    <property type="match status" value="2"/>
</dbReference>
<organism evidence="13 14">
    <name type="scientific">Rhizoclosmatium globosum</name>
    <dbReference type="NCBI Taxonomy" id="329046"/>
    <lineage>
        <taxon>Eukaryota</taxon>
        <taxon>Fungi</taxon>
        <taxon>Fungi incertae sedis</taxon>
        <taxon>Chytridiomycota</taxon>
        <taxon>Chytridiomycota incertae sedis</taxon>
        <taxon>Chytridiomycetes</taxon>
        <taxon>Chytridiales</taxon>
        <taxon>Chytriomycetaceae</taxon>
        <taxon>Rhizoclosmatium</taxon>
    </lineage>
</organism>
<evidence type="ECO:0000256" key="6">
    <source>
        <dbReference type="ARBA" id="ARBA00022840"/>
    </source>
</evidence>
<evidence type="ECO:0000259" key="11">
    <source>
        <dbReference type="PROSITE" id="PS50893"/>
    </source>
</evidence>
<dbReference type="InterPro" id="IPR003439">
    <property type="entry name" value="ABC_transporter-like_ATP-bd"/>
</dbReference>
<dbReference type="InterPro" id="IPR017871">
    <property type="entry name" value="ABC_transporter-like_CS"/>
</dbReference>
<dbReference type="FunFam" id="3.40.50.300:FF:000163">
    <property type="entry name" value="Multidrug resistance-associated protein member 4"/>
    <property type="match status" value="1"/>
</dbReference>
<proteinExistence type="predicted"/>
<feature type="region of interest" description="Disordered" evidence="9">
    <location>
        <begin position="1"/>
        <end position="39"/>
    </location>
</feature>
<dbReference type="InterPro" id="IPR003593">
    <property type="entry name" value="AAA+_ATPase"/>
</dbReference>
<evidence type="ECO:0000256" key="1">
    <source>
        <dbReference type="ARBA" id="ARBA00004128"/>
    </source>
</evidence>
<keyword evidence="2" id="KW-0813">Transport</keyword>
<reference evidence="13 14" key="1">
    <citation type="submission" date="2016-07" db="EMBL/GenBank/DDBJ databases">
        <title>Pervasive Adenine N6-methylation of Active Genes in Fungi.</title>
        <authorList>
            <consortium name="DOE Joint Genome Institute"/>
            <person name="Mondo S.J."/>
            <person name="Dannebaum R.O."/>
            <person name="Kuo R.C."/>
            <person name="Labutti K."/>
            <person name="Haridas S."/>
            <person name="Kuo A."/>
            <person name="Salamov A."/>
            <person name="Ahrendt S.R."/>
            <person name="Lipzen A."/>
            <person name="Sullivan W."/>
            <person name="Andreopoulos W.B."/>
            <person name="Clum A."/>
            <person name="Lindquist E."/>
            <person name="Daum C."/>
            <person name="Ramamoorthy G.K."/>
            <person name="Gryganskyi A."/>
            <person name="Culley D."/>
            <person name="Magnuson J.K."/>
            <person name="James T.Y."/>
            <person name="O'Malley M.A."/>
            <person name="Stajich J.E."/>
            <person name="Spatafora J.W."/>
            <person name="Visel A."/>
            <person name="Grigoriev I.V."/>
        </authorList>
    </citation>
    <scope>NUCLEOTIDE SEQUENCE [LARGE SCALE GENOMIC DNA]</scope>
    <source>
        <strain evidence="13 14">JEL800</strain>
    </source>
</reference>
<feature type="transmembrane region" description="Helical" evidence="10">
    <location>
        <begin position="758"/>
        <end position="780"/>
    </location>
</feature>
<feature type="transmembrane region" description="Helical" evidence="10">
    <location>
        <begin position="886"/>
        <end position="911"/>
    </location>
</feature>
<dbReference type="SUPFAM" id="SSF90123">
    <property type="entry name" value="ABC transporter transmembrane region"/>
    <property type="match status" value="2"/>
</dbReference>
<dbReference type="GO" id="GO:0016887">
    <property type="term" value="F:ATP hydrolysis activity"/>
    <property type="evidence" value="ECO:0007669"/>
    <property type="project" value="InterPro"/>
</dbReference>
<keyword evidence="5" id="KW-0547">Nucleotide-binding</keyword>
<dbReference type="InterPro" id="IPR050173">
    <property type="entry name" value="ABC_transporter_C-like"/>
</dbReference>
<dbReference type="Pfam" id="PF00664">
    <property type="entry name" value="ABC_membrane"/>
    <property type="match status" value="2"/>
</dbReference>
<dbReference type="SMART" id="SM00382">
    <property type="entry name" value="AAA"/>
    <property type="match status" value="2"/>
</dbReference>
<dbReference type="CDD" id="cd18597">
    <property type="entry name" value="ABC_6TM_YOR1_D1_like"/>
    <property type="match status" value="1"/>
</dbReference>
<dbReference type="CDD" id="cd03250">
    <property type="entry name" value="ABCC_MRP_domain1"/>
    <property type="match status" value="1"/>
</dbReference>
<dbReference type="CDD" id="cd03244">
    <property type="entry name" value="ABCC_MRP_domain2"/>
    <property type="match status" value="1"/>
</dbReference>
<comment type="caution">
    <text evidence="13">The sequence shown here is derived from an EMBL/GenBank/DDBJ whole genome shotgun (WGS) entry which is preliminary data.</text>
</comment>
<dbReference type="GO" id="GO:0140359">
    <property type="term" value="F:ABC-type transporter activity"/>
    <property type="evidence" value="ECO:0007669"/>
    <property type="project" value="InterPro"/>
</dbReference>
<evidence type="ECO:0000256" key="9">
    <source>
        <dbReference type="SAM" id="MobiDB-lite"/>
    </source>
</evidence>
<dbReference type="GO" id="GO:0000329">
    <property type="term" value="C:fungal-type vacuole membrane"/>
    <property type="evidence" value="ECO:0007669"/>
    <property type="project" value="UniProtKB-ARBA"/>
</dbReference>
<dbReference type="Proteomes" id="UP000193642">
    <property type="component" value="Unassembled WGS sequence"/>
</dbReference>
<dbReference type="FunFam" id="1.20.1560.10:FF:000010">
    <property type="entry name" value="Multidrug resistance-associated ABC transporter"/>
    <property type="match status" value="1"/>
</dbReference>
<evidence type="ECO:0000313" key="13">
    <source>
        <dbReference type="EMBL" id="ORY37107.1"/>
    </source>
</evidence>
<dbReference type="CDD" id="cd18606">
    <property type="entry name" value="ABC_6TM_YOR1_D2_like"/>
    <property type="match status" value="1"/>
</dbReference>
<keyword evidence="3 10" id="KW-0812">Transmembrane</keyword>
<accession>A0A1Y2BR53</accession>
<protein>
    <submittedName>
        <fullName evidence="13">p-loop containing nucleoside triphosphate hydrolase protein</fullName>
    </submittedName>
</protein>
<evidence type="ECO:0000256" key="5">
    <source>
        <dbReference type="ARBA" id="ARBA00022741"/>
    </source>
</evidence>